<keyword evidence="2" id="KW-1185">Reference proteome</keyword>
<gene>
    <name evidence="1" type="ORF">FWILDA_LOCUS12686</name>
</gene>
<evidence type="ECO:0000313" key="1">
    <source>
        <dbReference type="EMBL" id="CAI2186656.1"/>
    </source>
</evidence>
<dbReference type="EMBL" id="CAMKVN010004242">
    <property type="protein sequence ID" value="CAI2186656.1"/>
    <property type="molecule type" value="Genomic_DNA"/>
</dbReference>
<dbReference type="AlphaFoldDB" id="A0A9W4SZN2"/>
<evidence type="ECO:0000313" key="2">
    <source>
        <dbReference type="Proteomes" id="UP001153678"/>
    </source>
</evidence>
<feature type="non-terminal residue" evidence="1">
    <location>
        <position position="113"/>
    </location>
</feature>
<reference evidence="1" key="1">
    <citation type="submission" date="2022-08" db="EMBL/GenBank/DDBJ databases">
        <authorList>
            <person name="Kallberg Y."/>
            <person name="Tangrot J."/>
            <person name="Rosling A."/>
        </authorList>
    </citation>
    <scope>NUCLEOTIDE SEQUENCE</scope>
    <source>
        <strain evidence="1">Wild A</strain>
    </source>
</reference>
<protein>
    <submittedName>
        <fullName evidence="1">10640_t:CDS:1</fullName>
    </submittedName>
</protein>
<sequence length="113" mass="13278">MAQCLYFQTTTILILELDFIQKQENLKDNTNNSVEMIISDCKAITIPKTAPIIKKLLKKEQNMVNYESINDNNHEFQELENVQNPLKSKTKDRPLTKRYKSSIKYEKRVKGEK</sequence>
<proteinExistence type="predicted"/>
<organism evidence="1 2">
    <name type="scientific">Funneliformis geosporum</name>
    <dbReference type="NCBI Taxonomy" id="1117311"/>
    <lineage>
        <taxon>Eukaryota</taxon>
        <taxon>Fungi</taxon>
        <taxon>Fungi incertae sedis</taxon>
        <taxon>Mucoromycota</taxon>
        <taxon>Glomeromycotina</taxon>
        <taxon>Glomeromycetes</taxon>
        <taxon>Glomerales</taxon>
        <taxon>Glomeraceae</taxon>
        <taxon>Funneliformis</taxon>
    </lineage>
</organism>
<accession>A0A9W4SZN2</accession>
<comment type="caution">
    <text evidence="1">The sequence shown here is derived from an EMBL/GenBank/DDBJ whole genome shotgun (WGS) entry which is preliminary data.</text>
</comment>
<dbReference type="Proteomes" id="UP001153678">
    <property type="component" value="Unassembled WGS sequence"/>
</dbReference>
<dbReference type="OrthoDB" id="2416444at2759"/>
<name>A0A9W4SZN2_9GLOM</name>